<dbReference type="Proteomes" id="UP001165064">
    <property type="component" value="Unassembled WGS sequence"/>
</dbReference>
<name>A0ACB5TW19_AMBMO</name>
<reference evidence="1" key="1">
    <citation type="submission" date="2023-04" db="EMBL/GenBank/DDBJ databases">
        <title>Ambrosiozyma monospora NBRC 10751.</title>
        <authorList>
            <person name="Ichikawa N."/>
            <person name="Sato H."/>
            <person name="Tonouchi N."/>
        </authorList>
    </citation>
    <scope>NUCLEOTIDE SEQUENCE</scope>
    <source>
        <strain evidence="1">NBRC 10751</strain>
    </source>
</reference>
<keyword evidence="2" id="KW-1185">Reference proteome</keyword>
<proteinExistence type="predicted"/>
<evidence type="ECO:0000313" key="2">
    <source>
        <dbReference type="Proteomes" id="UP001165064"/>
    </source>
</evidence>
<sequence length="247" mass="28858">MSWRTIASKLEGRHSWQAIQMRYLRTHKSRGDSWSRFMEIRLIQAVKKDWEQRWKRISDELGKNFSMERCFNKNLDLCQKIDTPYVSKMFENQEVLRNYVLDKHDIRDAETHKKLLMIYNGLDSITYDTDDDDDENGKDDNGEAHDDDEDDDDDEQDNSVNNNKQSSVSSDKSKESGESQSQVKEKQAQNEELADDEIEEDDPEDEDNENGNPEQMSTQKEGMEDDDDDENGESDDTHSKQASPQQQ</sequence>
<gene>
    <name evidence="1" type="ORF">Amon02_000985700</name>
</gene>
<evidence type="ECO:0000313" key="1">
    <source>
        <dbReference type="EMBL" id="GME95939.1"/>
    </source>
</evidence>
<organism evidence="1 2">
    <name type="scientific">Ambrosiozyma monospora</name>
    <name type="common">Yeast</name>
    <name type="synonym">Endomycopsis monosporus</name>
    <dbReference type="NCBI Taxonomy" id="43982"/>
    <lineage>
        <taxon>Eukaryota</taxon>
        <taxon>Fungi</taxon>
        <taxon>Dikarya</taxon>
        <taxon>Ascomycota</taxon>
        <taxon>Saccharomycotina</taxon>
        <taxon>Pichiomycetes</taxon>
        <taxon>Pichiales</taxon>
        <taxon>Pichiaceae</taxon>
        <taxon>Ambrosiozyma</taxon>
    </lineage>
</organism>
<accession>A0ACB5TW19</accession>
<protein>
    <submittedName>
        <fullName evidence="1">Unnamed protein product</fullName>
    </submittedName>
</protein>
<dbReference type="EMBL" id="BSXS01009587">
    <property type="protein sequence ID" value="GME95939.1"/>
    <property type="molecule type" value="Genomic_DNA"/>
</dbReference>
<comment type="caution">
    <text evidence="1">The sequence shown here is derived from an EMBL/GenBank/DDBJ whole genome shotgun (WGS) entry which is preliminary data.</text>
</comment>